<comment type="caution">
    <text evidence="2">The sequence shown here is derived from an EMBL/GenBank/DDBJ whole genome shotgun (WGS) entry which is preliminary data.</text>
</comment>
<keyword evidence="1" id="KW-0812">Transmembrane</keyword>
<dbReference type="RefSeq" id="WP_167518656.1">
    <property type="nucleotide sequence ID" value="NZ_CP045298.1"/>
</dbReference>
<evidence type="ECO:0000313" key="2">
    <source>
        <dbReference type="EMBL" id="MDQ0494952.1"/>
    </source>
</evidence>
<keyword evidence="3" id="KW-1185">Reference proteome</keyword>
<proteinExistence type="predicted"/>
<evidence type="ECO:0000313" key="3">
    <source>
        <dbReference type="Proteomes" id="UP001242811"/>
    </source>
</evidence>
<keyword evidence="1" id="KW-1133">Transmembrane helix</keyword>
<protein>
    <submittedName>
        <fullName evidence="2">ABC-type enterochelin transport system substrate-binding protein</fullName>
    </submittedName>
</protein>
<gene>
    <name evidence="2" type="ORF">QOZ95_003130</name>
</gene>
<organism evidence="2 3">
    <name type="scientific">Paenibacillus brasilensis</name>
    <dbReference type="NCBI Taxonomy" id="128574"/>
    <lineage>
        <taxon>Bacteria</taxon>
        <taxon>Bacillati</taxon>
        <taxon>Bacillota</taxon>
        <taxon>Bacilli</taxon>
        <taxon>Bacillales</taxon>
        <taxon>Paenibacillaceae</taxon>
        <taxon>Paenibacillus</taxon>
    </lineage>
</organism>
<dbReference type="EMBL" id="JAUSWA010000018">
    <property type="protein sequence ID" value="MDQ0494952.1"/>
    <property type="molecule type" value="Genomic_DNA"/>
</dbReference>
<dbReference type="Proteomes" id="UP001242811">
    <property type="component" value="Unassembled WGS sequence"/>
</dbReference>
<reference evidence="2 3" key="1">
    <citation type="submission" date="2023-07" db="EMBL/GenBank/DDBJ databases">
        <title>Genomic Encyclopedia of Type Strains, Phase IV (KMG-IV): sequencing the most valuable type-strain genomes for metagenomic binning, comparative biology and taxonomic classification.</title>
        <authorList>
            <person name="Goeker M."/>
        </authorList>
    </citation>
    <scope>NUCLEOTIDE SEQUENCE [LARGE SCALE GENOMIC DNA]</scope>
    <source>
        <strain evidence="2 3">DSM 14914</strain>
    </source>
</reference>
<accession>A0ABU0L2W6</accession>
<name>A0ABU0L2W6_9BACL</name>
<evidence type="ECO:0000256" key="1">
    <source>
        <dbReference type="SAM" id="Phobius"/>
    </source>
</evidence>
<keyword evidence="1" id="KW-0472">Membrane</keyword>
<sequence>MNPKLKIGILAAAALVLIAAFVFIVYLDPNYWYLSGNGLESVSEMIKEIDAALK</sequence>
<feature type="transmembrane region" description="Helical" evidence="1">
    <location>
        <begin position="7"/>
        <end position="27"/>
    </location>
</feature>